<dbReference type="Proteomes" id="UP000002630">
    <property type="component" value="Linkage Group LG17"/>
</dbReference>
<dbReference type="InParanoid" id="D7FVE1"/>
<dbReference type="OrthoDB" id="2110753at2759"/>
<evidence type="ECO:0000313" key="1">
    <source>
        <dbReference type="EMBL" id="CBJ26313.1"/>
    </source>
</evidence>
<sequence length="264" mass="30812">MGDLTDLQMHARNVRGTAARFIQKLLAKNPYYMVEFKPALGWVFREYLKDYTHWAYGDLDVFFGDLTKGWLEPSEMRDYDIITYSFGDQQRAYLRGQLTVHKSIHKVNHIWRGCPHLSNYYRRIERTMETKQYNLESAEGCYSMALMYSKDVKAKYAVKVFTDMPGGKQDDQEEVVITGDGLVKRCPQQQGRRGDVVEPDFGGKMQVDKGEYFPVETEEQGYFCEYWISPNFQTCLKLKESLTKTNVFLLEGRYYERGGGVLHL</sequence>
<dbReference type="EMBL" id="FN648475">
    <property type="protein sequence ID" value="CBJ26313.1"/>
    <property type="molecule type" value="Genomic_DNA"/>
</dbReference>
<gene>
    <name evidence="1" type="ORF">Esi_0029_0121</name>
</gene>
<reference evidence="1 2" key="1">
    <citation type="journal article" date="2010" name="Nature">
        <title>The Ectocarpus genome and the independent evolution of multicellularity in brown algae.</title>
        <authorList>
            <person name="Cock J.M."/>
            <person name="Sterck L."/>
            <person name="Rouze P."/>
            <person name="Scornet D."/>
            <person name="Allen A.E."/>
            <person name="Amoutzias G."/>
            <person name="Anthouard V."/>
            <person name="Artiguenave F."/>
            <person name="Aury J.M."/>
            <person name="Badger J.H."/>
            <person name="Beszteri B."/>
            <person name="Billiau K."/>
            <person name="Bonnet E."/>
            <person name="Bothwell J.H."/>
            <person name="Bowler C."/>
            <person name="Boyen C."/>
            <person name="Brownlee C."/>
            <person name="Carrano C.J."/>
            <person name="Charrier B."/>
            <person name="Cho G.Y."/>
            <person name="Coelho S.M."/>
            <person name="Collen J."/>
            <person name="Corre E."/>
            <person name="Da Silva C."/>
            <person name="Delage L."/>
            <person name="Delaroque N."/>
            <person name="Dittami S.M."/>
            <person name="Doulbeau S."/>
            <person name="Elias M."/>
            <person name="Farnham G."/>
            <person name="Gachon C.M."/>
            <person name="Gschloessl B."/>
            <person name="Heesch S."/>
            <person name="Jabbari K."/>
            <person name="Jubin C."/>
            <person name="Kawai H."/>
            <person name="Kimura K."/>
            <person name="Kloareg B."/>
            <person name="Kupper F.C."/>
            <person name="Lang D."/>
            <person name="Le Bail A."/>
            <person name="Leblanc C."/>
            <person name="Lerouge P."/>
            <person name="Lohr M."/>
            <person name="Lopez P.J."/>
            <person name="Martens C."/>
            <person name="Maumus F."/>
            <person name="Michel G."/>
            <person name="Miranda-Saavedra D."/>
            <person name="Morales J."/>
            <person name="Moreau H."/>
            <person name="Motomura T."/>
            <person name="Nagasato C."/>
            <person name="Napoli C.A."/>
            <person name="Nelson D.R."/>
            <person name="Nyvall-Collen P."/>
            <person name="Peters A.F."/>
            <person name="Pommier C."/>
            <person name="Potin P."/>
            <person name="Poulain J."/>
            <person name="Quesneville H."/>
            <person name="Read B."/>
            <person name="Rensing S.A."/>
            <person name="Ritter A."/>
            <person name="Rousvoal S."/>
            <person name="Samanta M."/>
            <person name="Samson G."/>
            <person name="Schroeder D.C."/>
            <person name="Segurens B."/>
            <person name="Strittmatter M."/>
            <person name="Tonon T."/>
            <person name="Tregear J.W."/>
            <person name="Valentin K."/>
            <person name="von Dassow P."/>
            <person name="Yamagishi T."/>
            <person name="Van de Peer Y."/>
            <person name="Wincker P."/>
        </authorList>
    </citation>
    <scope>NUCLEOTIDE SEQUENCE [LARGE SCALE GENOMIC DNA]</scope>
    <source>
        <strain evidence="2">Ec32 / CCAP1310/4</strain>
    </source>
</reference>
<protein>
    <submittedName>
        <fullName evidence="1">Uncharacterized protein</fullName>
    </submittedName>
</protein>
<accession>D7FVE1</accession>
<dbReference type="EMBL" id="FN649742">
    <property type="protein sequence ID" value="CBJ26313.1"/>
    <property type="molecule type" value="Genomic_DNA"/>
</dbReference>
<proteinExistence type="predicted"/>
<name>D7FVE1_ECTSI</name>
<dbReference type="Pfam" id="PF20330">
    <property type="entry name" value="DUF6625"/>
    <property type="match status" value="1"/>
</dbReference>
<dbReference type="eggNOG" id="ENOG502S1KX">
    <property type="taxonomic scope" value="Eukaryota"/>
</dbReference>
<organism evidence="1 2">
    <name type="scientific">Ectocarpus siliculosus</name>
    <name type="common">Brown alga</name>
    <name type="synonym">Conferva siliculosa</name>
    <dbReference type="NCBI Taxonomy" id="2880"/>
    <lineage>
        <taxon>Eukaryota</taxon>
        <taxon>Sar</taxon>
        <taxon>Stramenopiles</taxon>
        <taxon>Ochrophyta</taxon>
        <taxon>PX clade</taxon>
        <taxon>Phaeophyceae</taxon>
        <taxon>Ectocarpales</taxon>
        <taxon>Ectocarpaceae</taxon>
        <taxon>Ectocarpus</taxon>
    </lineage>
</organism>
<dbReference type="AlphaFoldDB" id="D7FVE1"/>
<evidence type="ECO:0000313" key="2">
    <source>
        <dbReference type="Proteomes" id="UP000002630"/>
    </source>
</evidence>
<keyword evidence="2" id="KW-1185">Reference proteome</keyword>
<dbReference type="InterPro" id="IPR046733">
    <property type="entry name" value="DUF6625"/>
</dbReference>